<dbReference type="Proteomes" id="UP001139193">
    <property type="component" value="Unassembled WGS sequence"/>
</dbReference>
<feature type="transmembrane region" description="Helical" evidence="2">
    <location>
        <begin position="21"/>
        <end position="40"/>
    </location>
</feature>
<feature type="compositionally biased region" description="Polar residues" evidence="1">
    <location>
        <begin position="113"/>
        <end position="122"/>
    </location>
</feature>
<keyword evidence="2" id="KW-1133">Transmembrane helix</keyword>
<reference evidence="3" key="1">
    <citation type="submission" date="2022-03" db="EMBL/GenBank/DDBJ databases">
        <title>Bacterial whole genome sequence for Hymenobacter sp. DH14.</title>
        <authorList>
            <person name="Le V."/>
        </authorList>
    </citation>
    <scope>NUCLEOTIDE SEQUENCE</scope>
    <source>
        <strain evidence="3">DH14</strain>
    </source>
</reference>
<feature type="compositionally biased region" description="Low complexity" evidence="1">
    <location>
        <begin position="97"/>
        <end position="112"/>
    </location>
</feature>
<evidence type="ECO:0000313" key="3">
    <source>
        <dbReference type="EMBL" id="MCI1188016.1"/>
    </source>
</evidence>
<keyword evidence="2" id="KW-0472">Membrane</keyword>
<name>A0A9X2AF96_9BACT</name>
<protein>
    <submittedName>
        <fullName evidence="3">Uncharacterized protein</fullName>
    </submittedName>
</protein>
<dbReference type="RefSeq" id="WP_241936283.1">
    <property type="nucleotide sequence ID" value="NZ_JALBGC010000003.1"/>
</dbReference>
<evidence type="ECO:0000313" key="4">
    <source>
        <dbReference type="Proteomes" id="UP001139193"/>
    </source>
</evidence>
<keyword evidence="4" id="KW-1185">Reference proteome</keyword>
<accession>A0A9X2AF96</accession>
<feature type="transmembrane region" description="Helical" evidence="2">
    <location>
        <begin position="46"/>
        <end position="72"/>
    </location>
</feature>
<keyword evidence="2" id="KW-0812">Transmembrane</keyword>
<comment type="caution">
    <text evidence="3">The sequence shown here is derived from an EMBL/GenBank/DDBJ whole genome shotgun (WGS) entry which is preliminary data.</text>
</comment>
<evidence type="ECO:0000256" key="2">
    <source>
        <dbReference type="SAM" id="Phobius"/>
    </source>
</evidence>
<proteinExistence type="predicted"/>
<dbReference type="AlphaFoldDB" id="A0A9X2AF96"/>
<sequence length="122" mass="13750">MLQPLRRRFQQHVARWPWRRVALLAGISFGLALMLIIYLFGVSDHFFGRLFFAFLVFVWLLSVTFLAVVPFVTWATANWFGRGWAEASTPVPRPRRAAASAGTAASARTVSSPASSRRPQTR</sequence>
<gene>
    <name evidence="3" type="ORF">MON38_11345</name>
</gene>
<evidence type="ECO:0000256" key="1">
    <source>
        <dbReference type="SAM" id="MobiDB-lite"/>
    </source>
</evidence>
<dbReference type="EMBL" id="JALBGC010000003">
    <property type="protein sequence ID" value="MCI1188016.1"/>
    <property type="molecule type" value="Genomic_DNA"/>
</dbReference>
<organism evidence="3 4">
    <name type="scientific">Hymenobacter cyanobacteriorum</name>
    <dbReference type="NCBI Taxonomy" id="2926463"/>
    <lineage>
        <taxon>Bacteria</taxon>
        <taxon>Pseudomonadati</taxon>
        <taxon>Bacteroidota</taxon>
        <taxon>Cytophagia</taxon>
        <taxon>Cytophagales</taxon>
        <taxon>Hymenobacteraceae</taxon>
        <taxon>Hymenobacter</taxon>
    </lineage>
</organism>
<feature type="region of interest" description="Disordered" evidence="1">
    <location>
        <begin position="87"/>
        <end position="122"/>
    </location>
</feature>